<feature type="binding site" evidence="13">
    <location>
        <begin position="96"/>
        <end position="106"/>
    </location>
    <ligand>
        <name>ATP</name>
        <dbReference type="ChEBI" id="CHEBI:30616"/>
    </ligand>
</feature>
<dbReference type="GO" id="GO:0005524">
    <property type="term" value="F:ATP binding"/>
    <property type="evidence" value="ECO:0007669"/>
    <property type="project" value="UniProtKB-UniRule"/>
</dbReference>
<organism evidence="15 16">
    <name type="scientific">Pedococcus dokdonensis</name>
    <dbReference type="NCBI Taxonomy" id="443156"/>
    <lineage>
        <taxon>Bacteria</taxon>
        <taxon>Bacillati</taxon>
        <taxon>Actinomycetota</taxon>
        <taxon>Actinomycetes</taxon>
        <taxon>Micrococcales</taxon>
        <taxon>Intrasporangiaceae</taxon>
        <taxon>Pedococcus</taxon>
    </lineage>
</organism>
<comment type="catalytic activity">
    <reaction evidence="11 13">
        <text>L-homoserine + ATP = O-phospho-L-homoserine + ADP + H(+)</text>
        <dbReference type="Rhea" id="RHEA:13985"/>
        <dbReference type="ChEBI" id="CHEBI:15378"/>
        <dbReference type="ChEBI" id="CHEBI:30616"/>
        <dbReference type="ChEBI" id="CHEBI:57476"/>
        <dbReference type="ChEBI" id="CHEBI:57590"/>
        <dbReference type="ChEBI" id="CHEBI:456216"/>
        <dbReference type="EC" id="2.7.1.39"/>
    </reaction>
</comment>
<accession>A0A1H0LCR2</accession>
<dbReference type="InterPro" id="IPR014721">
    <property type="entry name" value="Ribsml_uS5_D2-typ_fold_subgr"/>
</dbReference>
<dbReference type="AlphaFoldDB" id="A0A1H0LCR2"/>
<dbReference type="EMBL" id="LT629711">
    <property type="protein sequence ID" value="SDO65826.1"/>
    <property type="molecule type" value="Genomic_DNA"/>
</dbReference>
<evidence type="ECO:0000256" key="4">
    <source>
        <dbReference type="ARBA" id="ARBA00017858"/>
    </source>
</evidence>
<dbReference type="InterPro" id="IPR036554">
    <property type="entry name" value="GHMP_kinase_C_sf"/>
</dbReference>
<dbReference type="PRINTS" id="PR00958">
    <property type="entry name" value="HOMSERKINASE"/>
</dbReference>
<dbReference type="Gene3D" id="3.30.70.890">
    <property type="entry name" value="GHMP kinase, C-terminal domain"/>
    <property type="match status" value="1"/>
</dbReference>
<dbReference type="SUPFAM" id="SSF55060">
    <property type="entry name" value="GHMP Kinase, C-terminal domain"/>
    <property type="match status" value="1"/>
</dbReference>
<keyword evidence="9 13" id="KW-0418">Kinase</keyword>
<evidence type="ECO:0000256" key="9">
    <source>
        <dbReference type="ARBA" id="ARBA00022777"/>
    </source>
</evidence>
<gene>
    <name evidence="13" type="primary">thrB</name>
    <name evidence="15" type="ORF">SAMN04489867_0257</name>
</gene>
<keyword evidence="7 13" id="KW-0791">Threonine biosynthesis</keyword>
<dbReference type="STRING" id="443156.SAMN04489867_0257"/>
<dbReference type="RefSeq" id="WP_091780445.1">
    <property type="nucleotide sequence ID" value="NZ_LT629711.1"/>
</dbReference>
<dbReference type="Gene3D" id="3.30.230.10">
    <property type="match status" value="1"/>
</dbReference>
<keyword evidence="5 13" id="KW-0028">Amino-acid biosynthesis</keyword>
<evidence type="ECO:0000256" key="8">
    <source>
        <dbReference type="ARBA" id="ARBA00022741"/>
    </source>
</evidence>
<dbReference type="InterPro" id="IPR006203">
    <property type="entry name" value="GHMP_knse_ATP-bd_CS"/>
</dbReference>
<dbReference type="GO" id="GO:0005737">
    <property type="term" value="C:cytoplasm"/>
    <property type="evidence" value="ECO:0007669"/>
    <property type="project" value="UniProtKB-SubCell"/>
</dbReference>
<keyword evidence="6 13" id="KW-0808">Transferase</keyword>
<dbReference type="InterPro" id="IPR020568">
    <property type="entry name" value="Ribosomal_Su5_D2-typ_SF"/>
</dbReference>
<dbReference type="GO" id="GO:0009088">
    <property type="term" value="P:threonine biosynthetic process"/>
    <property type="evidence" value="ECO:0007669"/>
    <property type="project" value="UniProtKB-UniRule"/>
</dbReference>
<protein>
    <recommendedName>
        <fullName evidence="4 13">Homoserine kinase</fullName>
        <shortName evidence="13">HK</shortName>
        <shortName evidence="13">HSK</shortName>
        <ecNumber evidence="3 13">2.7.1.39</ecNumber>
    </recommendedName>
</protein>
<evidence type="ECO:0000256" key="5">
    <source>
        <dbReference type="ARBA" id="ARBA00022605"/>
    </source>
</evidence>
<evidence type="ECO:0000256" key="3">
    <source>
        <dbReference type="ARBA" id="ARBA00012078"/>
    </source>
</evidence>
<dbReference type="PROSITE" id="PS00627">
    <property type="entry name" value="GHMP_KINASES_ATP"/>
    <property type="match status" value="1"/>
</dbReference>
<evidence type="ECO:0000256" key="1">
    <source>
        <dbReference type="ARBA" id="ARBA00005015"/>
    </source>
</evidence>
<sequence>MREVVVGSSVRVRVPASSANLGPGFDSVGLALGLWDTCTATVTDHPGITVDVEGQGAAEVPRDASHLVVRTMLRAWDELGVSAPRGLHLSCHNEVPHGRGLGSSATAIVTGIVAAQGLAEVCRGVAIELDRTFTNDLAARLEGHPDNSSASVYGGLTLSWSDAPELGTRTLRLQPHPEVRPLVFVPAAQLSTAKARSVLPTQIRHGDAALNSARAALLVLALTSHPEHLLDATREWLHQEARRDSFAASMGLVDSLRAAGHAAVVSGAGPSVLVLVRGAEGAAVAGMAGDDWTVLDPGVPAVGAQVEDVTPATPAT</sequence>
<evidence type="ECO:0000256" key="11">
    <source>
        <dbReference type="ARBA" id="ARBA00049375"/>
    </source>
</evidence>
<dbReference type="Pfam" id="PF00288">
    <property type="entry name" value="GHMP_kinases_N"/>
    <property type="match status" value="1"/>
</dbReference>
<dbReference type="UniPathway" id="UPA00050">
    <property type="reaction ID" value="UER00064"/>
</dbReference>
<comment type="pathway">
    <text evidence="1 13">Amino-acid biosynthesis; L-threonine biosynthesis; L-threonine from L-aspartate: step 4/5.</text>
</comment>
<dbReference type="SUPFAM" id="SSF54211">
    <property type="entry name" value="Ribosomal protein S5 domain 2-like"/>
    <property type="match status" value="1"/>
</dbReference>
<comment type="function">
    <text evidence="12 13">Catalyzes the ATP-dependent phosphorylation of L-homoserine to L-homoserine phosphate.</text>
</comment>
<evidence type="ECO:0000256" key="6">
    <source>
        <dbReference type="ARBA" id="ARBA00022679"/>
    </source>
</evidence>
<dbReference type="NCBIfam" id="TIGR00191">
    <property type="entry name" value="thrB"/>
    <property type="match status" value="1"/>
</dbReference>
<dbReference type="EC" id="2.7.1.39" evidence="3 13"/>
<dbReference type="OrthoDB" id="9769912at2"/>
<dbReference type="GO" id="GO:0004413">
    <property type="term" value="F:homoserine kinase activity"/>
    <property type="evidence" value="ECO:0007669"/>
    <property type="project" value="UniProtKB-UniRule"/>
</dbReference>
<evidence type="ECO:0000256" key="2">
    <source>
        <dbReference type="ARBA" id="ARBA00007370"/>
    </source>
</evidence>
<dbReference type="Proteomes" id="UP000199077">
    <property type="component" value="Chromosome I"/>
</dbReference>
<keyword evidence="13" id="KW-0963">Cytoplasm</keyword>
<feature type="domain" description="GHMP kinase N-terminal" evidence="14">
    <location>
        <begin position="67"/>
        <end position="155"/>
    </location>
</feature>
<evidence type="ECO:0000259" key="14">
    <source>
        <dbReference type="Pfam" id="PF00288"/>
    </source>
</evidence>
<proteinExistence type="inferred from homology"/>
<evidence type="ECO:0000256" key="7">
    <source>
        <dbReference type="ARBA" id="ARBA00022697"/>
    </source>
</evidence>
<dbReference type="HAMAP" id="MF_00384">
    <property type="entry name" value="Homoser_kinase"/>
    <property type="match status" value="1"/>
</dbReference>
<dbReference type="PANTHER" id="PTHR20861">
    <property type="entry name" value="HOMOSERINE/4-DIPHOSPHOCYTIDYL-2-C-METHYL-D-ERYTHRITOL KINASE"/>
    <property type="match status" value="1"/>
</dbReference>
<dbReference type="InterPro" id="IPR006204">
    <property type="entry name" value="GHMP_kinase_N_dom"/>
</dbReference>
<keyword evidence="10 13" id="KW-0067">ATP-binding</keyword>
<reference evidence="16" key="1">
    <citation type="submission" date="2016-10" db="EMBL/GenBank/DDBJ databases">
        <authorList>
            <person name="Varghese N."/>
            <person name="Submissions S."/>
        </authorList>
    </citation>
    <scope>NUCLEOTIDE SEQUENCE [LARGE SCALE GENOMIC DNA]</scope>
    <source>
        <strain evidence="16">DSM 22329</strain>
    </source>
</reference>
<evidence type="ECO:0000313" key="16">
    <source>
        <dbReference type="Proteomes" id="UP000199077"/>
    </source>
</evidence>
<keyword evidence="16" id="KW-1185">Reference proteome</keyword>
<dbReference type="PANTHER" id="PTHR20861:SF1">
    <property type="entry name" value="HOMOSERINE KINASE"/>
    <property type="match status" value="1"/>
</dbReference>
<name>A0A1H0LCR2_9MICO</name>
<evidence type="ECO:0000256" key="10">
    <source>
        <dbReference type="ARBA" id="ARBA00022840"/>
    </source>
</evidence>
<dbReference type="PIRSF" id="PIRSF000676">
    <property type="entry name" value="Homoser_kin"/>
    <property type="match status" value="1"/>
</dbReference>
<comment type="subcellular location">
    <subcellularLocation>
        <location evidence="13">Cytoplasm</location>
    </subcellularLocation>
</comment>
<evidence type="ECO:0000313" key="15">
    <source>
        <dbReference type="EMBL" id="SDO65826.1"/>
    </source>
</evidence>
<dbReference type="InterPro" id="IPR000870">
    <property type="entry name" value="Homoserine_kinase"/>
</dbReference>
<evidence type="ECO:0000256" key="12">
    <source>
        <dbReference type="ARBA" id="ARBA00049954"/>
    </source>
</evidence>
<keyword evidence="8 13" id="KW-0547">Nucleotide-binding</keyword>
<evidence type="ECO:0000256" key="13">
    <source>
        <dbReference type="HAMAP-Rule" id="MF_00384"/>
    </source>
</evidence>
<comment type="similarity">
    <text evidence="2 13">Belongs to the GHMP kinase family. Homoserine kinase subfamily.</text>
</comment>